<dbReference type="AlphaFoldDB" id="A0A183P2D3"/>
<sequence>MDGQAKTLHQLMKSLGIGLSRVSRCRLPSRGPRDYRNQWLEILNDIFQNHFHWPSCIHSLFFPRFYASEFLLIVFYFFNLYFLESYFQSLIFLITTDAVTTFTILGFGLIIPSLY</sequence>
<organism evidence="1 2">
    <name type="scientific">Schistosoma mattheei</name>
    <dbReference type="NCBI Taxonomy" id="31246"/>
    <lineage>
        <taxon>Eukaryota</taxon>
        <taxon>Metazoa</taxon>
        <taxon>Spiralia</taxon>
        <taxon>Lophotrochozoa</taxon>
        <taxon>Platyhelminthes</taxon>
        <taxon>Trematoda</taxon>
        <taxon>Digenea</taxon>
        <taxon>Strigeidida</taxon>
        <taxon>Schistosomatoidea</taxon>
        <taxon>Schistosomatidae</taxon>
        <taxon>Schistosoma</taxon>
    </lineage>
</organism>
<dbReference type="EMBL" id="UZAL01028983">
    <property type="protein sequence ID" value="VDP45059.1"/>
    <property type="molecule type" value="Genomic_DNA"/>
</dbReference>
<gene>
    <name evidence="1" type="ORF">SMTD_LOCUS8518</name>
</gene>
<dbReference type="Proteomes" id="UP000269396">
    <property type="component" value="Unassembled WGS sequence"/>
</dbReference>
<name>A0A183P2D3_9TREM</name>
<keyword evidence="2" id="KW-1185">Reference proteome</keyword>
<protein>
    <submittedName>
        <fullName evidence="1">Uncharacterized protein</fullName>
    </submittedName>
</protein>
<evidence type="ECO:0000313" key="1">
    <source>
        <dbReference type="EMBL" id="VDP45059.1"/>
    </source>
</evidence>
<proteinExistence type="predicted"/>
<evidence type="ECO:0000313" key="2">
    <source>
        <dbReference type="Proteomes" id="UP000269396"/>
    </source>
</evidence>
<reference evidence="1 2" key="1">
    <citation type="submission" date="2018-11" db="EMBL/GenBank/DDBJ databases">
        <authorList>
            <consortium name="Pathogen Informatics"/>
        </authorList>
    </citation>
    <scope>NUCLEOTIDE SEQUENCE [LARGE SCALE GENOMIC DNA]</scope>
    <source>
        <strain>Denwood</strain>
        <strain evidence="2">Zambia</strain>
    </source>
</reference>
<accession>A0A183P2D3</accession>